<gene>
    <name evidence="1" type="ORF">GCM10010976_09760</name>
</gene>
<evidence type="ECO:0000313" key="2">
    <source>
        <dbReference type="Proteomes" id="UP000625976"/>
    </source>
</evidence>
<dbReference type="EMBL" id="BMFQ01000001">
    <property type="protein sequence ID" value="GGG40189.1"/>
    <property type="molecule type" value="Genomic_DNA"/>
</dbReference>
<proteinExistence type="predicted"/>
<accession>A0A917LLA9</accession>
<organism evidence="1 2">
    <name type="scientific">Bizionia arctica</name>
    <dbReference type="NCBI Taxonomy" id="1495645"/>
    <lineage>
        <taxon>Bacteria</taxon>
        <taxon>Pseudomonadati</taxon>
        <taxon>Bacteroidota</taxon>
        <taxon>Flavobacteriia</taxon>
        <taxon>Flavobacteriales</taxon>
        <taxon>Flavobacteriaceae</taxon>
        <taxon>Bizionia</taxon>
    </lineage>
</organism>
<reference evidence="1" key="2">
    <citation type="submission" date="2020-09" db="EMBL/GenBank/DDBJ databases">
        <authorList>
            <person name="Sun Q."/>
            <person name="Zhou Y."/>
        </authorList>
    </citation>
    <scope>NUCLEOTIDE SEQUENCE</scope>
    <source>
        <strain evidence="1">CGMCC 1.12751</strain>
    </source>
</reference>
<keyword evidence="2" id="KW-1185">Reference proteome</keyword>
<dbReference type="RefSeq" id="WP_229736577.1">
    <property type="nucleotide sequence ID" value="NZ_BMFQ01000001.1"/>
</dbReference>
<dbReference type="SUPFAM" id="SSF101898">
    <property type="entry name" value="NHL repeat"/>
    <property type="match status" value="1"/>
</dbReference>
<sequence>MKEASAAEKVVGSPLIWTIEDSKNSNSLFGVDTNGNLVREIEISNAKNIDWEELTSDSLGNIYIGDFGNNKKERDHFTIYKVPNPEGIAHKTFADLITFKLPKNVKPLNFEAFFIYKNHFYILNKKKKETMLFKVPNTIGNHTAEYVCSFNLENGGKITSADISKDQKTIVFLNKNTIWKITNFDTDDFCNATIEPISLNHISQKEGVCFKDNSTIYITDERIWFIGGNIYTLKISD</sequence>
<dbReference type="AlphaFoldDB" id="A0A917LLA9"/>
<reference evidence="1" key="1">
    <citation type="journal article" date="2014" name="Int. J. Syst. Evol. Microbiol.">
        <title>Complete genome sequence of Corynebacterium casei LMG S-19264T (=DSM 44701T), isolated from a smear-ripened cheese.</title>
        <authorList>
            <consortium name="US DOE Joint Genome Institute (JGI-PGF)"/>
            <person name="Walter F."/>
            <person name="Albersmeier A."/>
            <person name="Kalinowski J."/>
            <person name="Ruckert C."/>
        </authorList>
    </citation>
    <scope>NUCLEOTIDE SEQUENCE</scope>
    <source>
        <strain evidence="1">CGMCC 1.12751</strain>
    </source>
</reference>
<protein>
    <submittedName>
        <fullName evidence="1">Uncharacterized protein</fullName>
    </submittedName>
</protein>
<dbReference type="Proteomes" id="UP000625976">
    <property type="component" value="Unassembled WGS sequence"/>
</dbReference>
<name>A0A917LLA9_9FLAO</name>
<evidence type="ECO:0000313" key="1">
    <source>
        <dbReference type="EMBL" id="GGG40189.1"/>
    </source>
</evidence>
<comment type="caution">
    <text evidence="1">The sequence shown here is derived from an EMBL/GenBank/DDBJ whole genome shotgun (WGS) entry which is preliminary data.</text>
</comment>